<dbReference type="GO" id="GO:0004888">
    <property type="term" value="F:transmembrane signaling receptor activity"/>
    <property type="evidence" value="ECO:0007669"/>
    <property type="project" value="InterPro"/>
</dbReference>
<dbReference type="GO" id="GO:0016020">
    <property type="term" value="C:membrane"/>
    <property type="evidence" value="ECO:0007669"/>
    <property type="project" value="UniProtKB-SubCell"/>
</dbReference>
<reference evidence="8" key="1">
    <citation type="submission" date="2016-11" db="UniProtKB">
        <authorList>
            <consortium name="WormBaseParasite"/>
        </authorList>
    </citation>
    <scope>IDENTIFICATION</scope>
</reference>
<dbReference type="AlphaFoldDB" id="A0A1I7UGU4"/>
<evidence type="ECO:0000256" key="5">
    <source>
        <dbReference type="ARBA" id="ARBA00023136"/>
    </source>
</evidence>
<dbReference type="Proteomes" id="UP000095282">
    <property type="component" value="Unplaced"/>
</dbReference>
<feature type="transmembrane region" description="Helical" evidence="6">
    <location>
        <begin position="188"/>
        <end position="212"/>
    </location>
</feature>
<dbReference type="GO" id="GO:0007606">
    <property type="term" value="P:sensory perception of chemical stimulus"/>
    <property type="evidence" value="ECO:0007669"/>
    <property type="project" value="UniProtKB-UniRule"/>
</dbReference>
<keyword evidence="3 6" id="KW-0812">Transmembrane</keyword>
<protein>
    <recommendedName>
        <fullName evidence="6">Serpentine receptor class gamma</fullName>
    </recommendedName>
</protein>
<accession>A0A1I7UGU4</accession>
<dbReference type="PANTHER" id="PTHR31627">
    <property type="entry name" value="SERPENTINE RECEPTOR CLASS GAMMA-RELATED"/>
    <property type="match status" value="1"/>
</dbReference>
<evidence type="ECO:0000256" key="4">
    <source>
        <dbReference type="ARBA" id="ARBA00022989"/>
    </source>
</evidence>
<dbReference type="InterPro" id="IPR000609">
    <property type="entry name" value="7TM_GPCR_serpentine_rcpt_Srg"/>
</dbReference>
<keyword evidence="7" id="KW-1185">Reference proteome</keyword>
<organism evidence="7 8">
    <name type="scientific">Caenorhabditis tropicalis</name>
    <dbReference type="NCBI Taxonomy" id="1561998"/>
    <lineage>
        <taxon>Eukaryota</taxon>
        <taxon>Metazoa</taxon>
        <taxon>Ecdysozoa</taxon>
        <taxon>Nematoda</taxon>
        <taxon>Chromadorea</taxon>
        <taxon>Rhabditida</taxon>
        <taxon>Rhabditina</taxon>
        <taxon>Rhabditomorpha</taxon>
        <taxon>Rhabditoidea</taxon>
        <taxon>Rhabditidae</taxon>
        <taxon>Peloderinae</taxon>
        <taxon>Caenorhabditis</taxon>
    </lineage>
</organism>
<name>A0A1I7UGU4_9PELO</name>
<dbReference type="eggNOG" id="ENOG502RVPD">
    <property type="taxonomic scope" value="Eukaryota"/>
</dbReference>
<feature type="transmembrane region" description="Helical" evidence="6">
    <location>
        <begin position="126"/>
        <end position="148"/>
    </location>
</feature>
<keyword evidence="5 6" id="KW-0472">Membrane</keyword>
<feature type="transmembrane region" description="Helical" evidence="6">
    <location>
        <begin position="160"/>
        <end position="182"/>
    </location>
</feature>
<dbReference type="InterPro" id="IPR051119">
    <property type="entry name" value="Nematode_SR-like"/>
</dbReference>
<dbReference type="Pfam" id="PF02118">
    <property type="entry name" value="Srg"/>
    <property type="match status" value="2"/>
</dbReference>
<evidence type="ECO:0000313" key="8">
    <source>
        <dbReference type="WBParaSite" id="Csp11.Scaffold629.g9185.t1"/>
    </source>
</evidence>
<comment type="similarity">
    <text evidence="2 6">Belongs to the nematode receptor-like protein srg family.</text>
</comment>
<comment type="caution">
    <text evidence="6">Lacks conserved residue(s) required for the propagation of feature annotation.</text>
</comment>
<dbReference type="PANTHER" id="PTHR31627:SF12">
    <property type="entry name" value="SERPENTINE RECEPTOR CLASS GAMMA-11-RELATED"/>
    <property type="match status" value="1"/>
</dbReference>
<evidence type="ECO:0000256" key="3">
    <source>
        <dbReference type="ARBA" id="ARBA00022692"/>
    </source>
</evidence>
<comment type="subcellular location">
    <subcellularLocation>
        <location evidence="1">Membrane</location>
        <topology evidence="1">Multi-pass membrane protein</topology>
    </subcellularLocation>
</comment>
<evidence type="ECO:0000256" key="2">
    <source>
        <dbReference type="ARBA" id="ARBA00005692"/>
    </source>
</evidence>
<evidence type="ECO:0000256" key="6">
    <source>
        <dbReference type="RuleBase" id="RU280813"/>
    </source>
</evidence>
<evidence type="ECO:0000256" key="1">
    <source>
        <dbReference type="ARBA" id="ARBA00004141"/>
    </source>
</evidence>
<dbReference type="WBParaSite" id="Csp11.Scaffold629.g9185.t1">
    <property type="protein sequence ID" value="Csp11.Scaffold629.g9185.t1"/>
    <property type="gene ID" value="Csp11.Scaffold629.g9185"/>
</dbReference>
<sequence>MTSPSSEDLFECDDSYNPVTEIMIYLGTVSYLSIGLVLHFSLLRTILVTEKRTYKESSFFHIFALDSMALWKTVLPVARVLILVVPFGGTWNLWLSNIHAEPQFGGFTMSYDRAVKWAALSLFQTIYILTAFAITVVCTTVTLFKMIVLPERIKSAEKSLCFTSIFISITYLLVATTQILWITCCADAMMFAIQFLAFDSFTVGSAVIVFLVNKPLRESVFKRRAKSARVSVVHSRTFN</sequence>
<feature type="transmembrane region" description="Helical" evidence="6">
    <location>
        <begin position="22"/>
        <end position="47"/>
    </location>
</feature>
<proteinExistence type="inferred from homology"/>
<keyword evidence="4 6" id="KW-1133">Transmembrane helix</keyword>
<evidence type="ECO:0000313" key="7">
    <source>
        <dbReference type="Proteomes" id="UP000095282"/>
    </source>
</evidence>